<dbReference type="Gene3D" id="1.20.1420.30">
    <property type="entry name" value="NCX, central ion-binding region"/>
    <property type="match status" value="1"/>
</dbReference>
<organism evidence="10 11">
    <name type="scientific">Tegillarca granosa</name>
    <name type="common">Malaysian cockle</name>
    <name type="synonym">Anadara granosa</name>
    <dbReference type="NCBI Taxonomy" id="220873"/>
    <lineage>
        <taxon>Eukaryota</taxon>
        <taxon>Metazoa</taxon>
        <taxon>Spiralia</taxon>
        <taxon>Lophotrochozoa</taxon>
        <taxon>Mollusca</taxon>
        <taxon>Bivalvia</taxon>
        <taxon>Autobranchia</taxon>
        <taxon>Pteriomorphia</taxon>
        <taxon>Arcoida</taxon>
        <taxon>Arcoidea</taxon>
        <taxon>Arcidae</taxon>
        <taxon>Tegillarca</taxon>
    </lineage>
</organism>
<dbReference type="InterPro" id="IPR044880">
    <property type="entry name" value="NCX_ion-bd_dom_sf"/>
</dbReference>
<evidence type="ECO:0000313" key="11">
    <source>
        <dbReference type="Proteomes" id="UP001217089"/>
    </source>
</evidence>
<evidence type="ECO:0000256" key="6">
    <source>
        <dbReference type="ARBA" id="ARBA00022989"/>
    </source>
</evidence>
<evidence type="ECO:0000256" key="4">
    <source>
        <dbReference type="ARBA" id="ARBA00022568"/>
    </source>
</evidence>
<keyword evidence="4" id="KW-0109">Calcium transport</keyword>
<keyword evidence="6 8" id="KW-1133">Transmembrane helix</keyword>
<keyword evidence="3" id="KW-0050">Antiport</keyword>
<name>A0ABQ9FJI6_TEGGR</name>
<keyword evidence="4" id="KW-0106">Calcium</keyword>
<keyword evidence="7 8" id="KW-0472">Membrane</keyword>
<keyword evidence="4" id="KW-0813">Transport</keyword>
<dbReference type="InterPro" id="IPR004481">
    <property type="entry name" value="K/Na/Ca-exchanger"/>
</dbReference>
<reference evidence="10 11" key="1">
    <citation type="submission" date="2022-12" db="EMBL/GenBank/DDBJ databases">
        <title>Chromosome-level genome of Tegillarca granosa.</title>
        <authorList>
            <person name="Kim J."/>
        </authorList>
    </citation>
    <scope>NUCLEOTIDE SEQUENCE [LARGE SCALE GENOMIC DNA]</scope>
    <source>
        <strain evidence="10">Teg-2019</strain>
        <tissue evidence="10">Adductor muscle</tissue>
    </source>
</reference>
<evidence type="ECO:0000256" key="7">
    <source>
        <dbReference type="ARBA" id="ARBA00023136"/>
    </source>
</evidence>
<comment type="caution">
    <text evidence="10">The sequence shown here is derived from an EMBL/GenBank/DDBJ whole genome shotgun (WGS) entry which is preliminary data.</text>
</comment>
<evidence type="ECO:0000256" key="5">
    <source>
        <dbReference type="ARBA" id="ARBA00022692"/>
    </source>
</evidence>
<evidence type="ECO:0000313" key="10">
    <source>
        <dbReference type="EMBL" id="KAJ8317451.1"/>
    </source>
</evidence>
<comment type="similarity">
    <text evidence="2">Belongs to the Ca(2+):cation antiporter (CaCA) (TC 2.A.19) family. SLC24A subfamily.</text>
</comment>
<evidence type="ECO:0000256" key="8">
    <source>
        <dbReference type="SAM" id="Phobius"/>
    </source>
</evidence>
<dbReference type="PANTHER" id="PTHR10846">
    <property type="entry name" value="SODIUM/POTASSIUM/CALCIUM EXCHANGER"/>
    <property type="match status" value="1"/>
</dbReference>
<feature type="transmembrane region" description="Helical" evidence="8">
    <location>
        <begin position="89"/>
        <end position="108"/>
    </location>
</feature>
<dbReference type="InterPro" id="IPR004837">
    <property type="entry name" value="NaCa_Exmemb"/>
</dbReference>
<dbReference type="Proteomes" id="UP001217089">
    <property type="component" value="Unassembled WGS sequence"/>
</dbReference>
<evidence type="ECO:0000256" key="3">
    <source>
        <dbReference type="ARBA" id="ARBA00022449"/>
    </source>
</evidence>
<dbReference type="PANTHER" id="PTHR10846:SF74">
    <property type="entry name" value="SODIUM_POTASSIUM_CALCIUM EXCHANGER CG1090-RELATED"/>
    <property type="match status" value="1"/>
</dbReference>
<evidence type="ECO:0000259" key="9">
    <source>
        <dbReference type="Pfam" id="PF01699"/>
    </source>
</evidence>
<evidence type="ECO:0000256" key="1">
    <source>
        <dbReference type="ARBA" id="ARBA00004141"/>
    </source>
</evidence>
<comment type="subcellular location">
    <subcellularLocation>
        <location evidence="1">Membrane</location>
        <topology evidence="1">Multi-pass membrane protein</topology>
    </subcellularLocation>
</comment>
<feature type="transmembrane region" description="Helical" evidence="8">
    <location>
        <begin position="29"/>
        <end position="50"/>
    </location>
</feature>
<keyword evidence="11" id="KW-1185">Reference proteome</keyword>
<protein>
    <recommendedName>
        <fullName evidence="9">Sodium/calcium exchanger membrane region domain-containing protein</fullName>
    </recommendedName>
</protein>
<sequence>MALQPNFFVYKCVCIFSVLHIQSDVAGATFMAAGSSAPELATAVIAVFIAKDDIGLGTVVGSAVYNVMFVISVCALAAGMVVYLHWWPLFRDCAFYLLSVVALALVIYDEKVFW</sequence>
<keyword evidence="5 8" id="KW-0812">Transmembrane</keyword>
<dbReference type="EMBL" id="JARBDR010000246">
    <property type="protein sequence ID" value="KAJ8317451.1"/>
    <property type="molecule type" value="Genomic_DNA"/>
</dbReference>
<evidence type="ECO:0000256" key="2">
    <source>
        <dbReference type="ARBA" id="ARBA00005364"/>
    </source>
</evidence>
<dbReference type="Pfam" id="PF01699">
    <property type="entry name" value="Na_Ca_ex"/>
    <property type="match status" value="1"/>
</dbReference>
<gene>
    <name evidence="10" type="ORF">KUTeg_005355</name>
</gene>
<feature type="transmembrane region" description="Helical" evidence="8">
    <location>
        <begin position="62"/>
        <end position="83"/>
    </location>
</feature>
<proteinExistence type="inferred from homology"/>
<accession>A0ABQ9FJI6</accession>
<keyword evidence="4" id="KW-0406">Ion transport</keyword>
<feature type="domain" description="Sodium/calcium exchanger membrane region" evidence="9">
    <location>
        <begin position="7"/>
        <end position="107"/>
    </location>
</feature>